<sequence length="171" mass="19450">MLISQFGKAQPKVRACNINLALEIDTSIQIANWALSDYGIVGIETAEQAWLALVKRANSSKHISRIPIWDKNLISVSKDSVYADLLLTLVKNKDTMSIKMQNLLLDQRSCSLYYAKHYMPFIKGNFIVKINRTSDFCSYNGVYRKAELMFPGYGPNIWDITPVDWSAHKVD</sequence>
<name>A0A098LAY0_9BACT</name>
<organism evidence="1 2">
    <name type="scientific">Sporocytophaga myxococcoides</name>
    <dbReference type="NCBI Taxonomy" id="153721"/>
    <lineage>
        <taxon>Bacteria</taxon>
        <taxon>Pseudomonadati</taxon>
        <taxon>Bacteroidota</taxon>
        <taxon>Cytophagia</taxon>
        <taxon>Cytophagales</taxon>
        <taxon>Cytophagaceae</taxon>
        <taxon>Sporocytophaga</taxon>
    </lineage>
</organism>
<evidence type="ECO:0000313" key="2">
    <source>
        <dbReference type="Proteomes" id="UP000030185"/>
    </source>
</evidence>
<protein>
    <submittedName>
        <fullName evidence="1">Uncharacterized protein</fullName>
    </submittedName>
</protein>
<keyword evidence="2" id="KW-1185">Reference proteome</keyword>
<gene>
    <name evidence="1" type="ORF">MYP_834</name>
</gene>
<evidence type="ECO:0000313" key="1">
    <source>
        <dbReference type="EMBL" id="GAL83607.1"/>
    </source>
</evidence>
<proteinExistence type="predicted"/>
<accession>A0A098LAY0</accession>
<dbReference type="EMBL" id="BBLT01000001">
    <property type="protein sequence ID" value="GAL83607.1"/>
    <property type="molecule type" value="Genomic_DNA"/>
</dbReference>
<dbReference type="AlphaFoldDB" id="A0A098LAY0"/>
<reference evidence="1 2" key="1">
    <citation type="submission" date="2014-09" db="EMBL/GenBank/DDBJ databases">
        <title>Sporocytophaga myxococcoides PG-01 genome sequencing.</title>
        <authorList>
            <person name="Liu L."/>
            <person name="Gao P.J."/>
            <person name="Chen G.J."/>
            <person name="Wang L.S."/>
        </authorList>
    </citation>
    <scope>NUCLEOTIDE SEQUENCE [LARGE SCALE GENOMIC DNA]</scope>
    <source>
        <strain evidence="1 2">PG-01</strain>
    </source>
</reference>
<dbReference type="RefSeq" id="WP_156140293.1">
    <property type="nucleotide sequence ID" value="NZ_BBLT01000001.1"/>
</dbReference>
<comment type="caution">
    <text evidence="1">The sequence shown here is derived from an EMBL/GenBank/DDBJ whole genome shotgun (WGS) entry which is preliminary data.</text>
</comment>
<dbReference type="Proteomes" id="UP000030185">
    <property type="component" value="Unassembled WGS sequence"/>
</dbReference>